<protein>
    <submittedName>
        <fullName evidence="1">Uncharacterized protein</fullName>
    </submittedName>
</protein>
<reference evidence="1 2" key="1">
    <citation type="journal article" date="2018" name="Front. Plant Sci.">
        <title>Red Clover (Trifolium pratense) and Zigzag Clover (T. medium) - A Picture of Genomic Similarities and Differences.</title>
        <authorList>
            <person name="Dluhosova J."/>
            <person name="Istvanek J."/>
            <person name="Nedelnik J."/>
            <person name="Repkova J."/>
        </authorList>
    </citation>
    <scope>NUCLEOTIDE SEQUENCE [LARGE SCALE GENOMIC DNA]</scope>
    <source>
        <strain evidence="2">cv. 10/8</strain>
        <tissue evidence="1">Leaf</tissue>
    </source>
</reference>
<comment type="caution">
    <text evidence="1">The sequence shown here is derived from an EMBL/GenBank/DDBJ whole genome shotgun (WGS) entry which is preliminary data.</text>
</comment>
<dbReference type="Proteomes" id="UP000265520">
    <property type="component" value="Unassembled WGS sequence"/>
</dbReference>
<proteinExistence type="predicted"/>
<evidence type="ECO:0000313" key="1">
    <source>
        <dbReference type="EMBL" id="MCI96803.1"/>
    </source>
</evidence>
<sequence length="61" mass="6943">VLRLVLVVRVRNGSFRCRGLPRVDDFRWFGAEGFDGETRRWRWSCGSGWIEGVEKAISGGS</sequence>
<name>A0A392WAI3_9FABA</name>
<organism evidence="1 2">
    <name type="scientific">Trifolium medium</name>
    <dbReference type="NCBI Taxonomy" id="97028"/>
    <lineage>
        <taxon>Eukaryota</taxon>
        <taxon>Viridiplantae</taxon>
        <taxon>Streptophyta</taxon>
        <taxon>Embryophyta</taxon>
        <taxon>Tracheophyta</taxon>
        <taxon>Spermatophyta</taxon>
        <taxon>Magnoliopsida</taxon>
        <taxon>eudicotyledons</taxon>
        <taxon>Gunneridae</taxon>
        <taxon>Pentapetalae</taxon>
        <taxon>rosids</taxon>
        <taxon>fabids</taxon>
        <taxon>Fabales</taxon>
        <taxon>Fabaceae</taxon>
        <taxon>Papilionoideae</taxon>
        <taxon>50 kb inversion clade</taxon>
        <taxon>NPAAA clade</taxon>
        <taxon>Hologalegina</taxon>
        <taxon>IRL clade</taxon>
        <taxon>Trifolieae</taxon>
        <taxon>Trifolium</taxon>
    </lineage>
</organism>
<dbReference type="AlphaFoldDB" id="A0A392WAI3"/>
<dbReference type="EMBL" id="LXQA011424230">
    <property type="protein sequence ID" value="MCI96803.1"/>
    <property type="molecule type" value="Genomic_DNA"/>
</dbReference>
<keyword evidence="2" id="KW-1185">Reference proteome</keyword>
<feature type="non-terminal residue" evidence="1">
    <location>
        <position position="1"/>
    </location>
</feature>
<evidence type="ECO:0000313" key="2">
    <source>
        <dbReference type="Proteomes" id="UP000265520"/>
    </source>
</evidence>
<accession>A0A392WAI3</accession>